<evidence type="ECO:0000313" key="2">
    <source>
        <dbReference type="EMBL" id="MFB9646495.1"/>
    </source>
</evidence>
<organism evidence="2 3">
    <name type="scientific">Microbacterium terregens</name>
    <dbReference type="NCBI Taxonomy" id="69363"/>
    <lineage>
        <taxon>Bacteria</taxon>
        <taxon>Bacillati</taxon>
        <taxon>Actinomycetota</taxon>
        <taxon>Actinomycetes</taxon>
        <taxon>Micrococcales</taxon>
        <taxon>Microbacteriaceae</taxon>
        <taxon>Microbacterium</taxon>
    </lineage>
</organism>
<comment type="caution">
    <text evidence="2">The sequence shown here is derived from an EMBL/GenBank/DDBJ whole genome shotgun (WGS) entry which is preliminary data.</text>
</comment>
<proteinExistence type="predicted"/>
<keyword evidence="1" id="KW-0472">Membrane</keyword>
<dbReference type="EMBL" id="JBHMBE010000003">
    <property type="protein sequence ID" value="MFB9646495.1"/>
    <property type="molecule type" value="Genomic_DNA"/>
</dbReference>
<evidence type="ECO:0000256" key="1">
    <source>
        <dbReference type="SAM" id="Phobius"/>
    </source>
</evidence>
<evidence type="ECO:0000313" key="3">
    <source>
        <dbReference type="Proteomes" id="UP001589611"/>
    </source>
</evidence>
<name>A0ABV5T1Q4_9MICO</name>
<feature type="transmembrane region" description="Helical" evidence="1">
    <location>
        <begin position="97"/>
        <end position="120"/>
    </location>
</feature>
<keyword evidence="1" id="KW-1133">Transmembrane helix</keyword>
<protein>
    <recommendedName>
        <fullName evidence="4">Peptide ABC transporter permease</fullName>
    </recommendedName>
</protein>
<reference evidence="2 3" key="1">
    <citation type="submission" date="2024-09" db="EMBL/GenBank/DDBJ databases">
        <authorList>
            <person name="Sun Q."/>
            <person name="Mori K."/>
        </authorList>
    </citation>
    <scope>NUCLEOTIDE SEQUENCE [LARGE SCALE GENOMIC DNA]</scope>
    <source>
        <strain evidence="2 3">JCM 1342</strain>
    </source>
</reference>
<sequence>MNTSIRDERRTTNVPTALIPVRRATQTAWVAVEPGSYVAHRYGELLGAVVATNTGSFVALDAESDGIGRYSTLDEAKRSVESRQRGQIIPRRHRRGFFLATAAGCIAVLTALAAGMWSMWT</sequence>
<evidence type="ECO:0008006" key="4">
    <source>
        <dbReference type="Google" id="ProtNLM"/>
    </source>
</evidence>
<dbReference type="RefSeq" id="WP_344713413.1">
    <property type="nucleotide sequence ID" value="NZ_BAAAWH010000001.1"/>
</dbReference>
<keyword evidence="3" id="KW-1185">Reference proteome</keyword>
<accession>A0ABV5T1Q4</accession>
<keyword evidence="1" id="KW-0812">Transmembrane</keyword>
<dbReference type="Proteomes" id="UP001589611">
    <property type="component" value="Unassembled WGS sequence"/>
</dbReference>
<gene>
    <name evidence="2" type="ORF">ACFFPJ_11885</name>
</gene>